<sequence length="64" mass="7896">MKKYVNCYYCGKRIYENEIVIRQRYHTQFYCSYRCFESDTNFCITTLLNDELLKEDDLLWDGTE</sequence>
<name>A0A8S5SUZ5_9CAUD</name>
<evidence type="ECO:0000313" key="1">
    <source>
        <dbReference type="EMBL" id="DAF54776.1"/>
    </source>
</evidence>
<proteinExistence type="predicted"/>
<dbReference type="EMBL" id="BK032682">
    <property type="protein sequence ID" value="DAF54776.1"/>
    <property type="molecule type" value="Genomic_DNA"/>
</dbReference>
<reference evidence="1" key="1">
    <citation type="journal article" date="2021" name="Proc. Natl. Acad. Sci. U.S.A.">
        <title>A Catalog of Tens of Thousands of Viruses from Human Metagenomes Reveals Hidden Associations with Chronic Diseases.</title>
        <authorList>
            <person name="Tisza M.J."/>
            <person name="Buck C.B."/>
        </authorList>
    </citation>
    <scope>NUCLEOTIDE SEQUENCE</scope>
    <source>
        <strain evidence="1">CtqPo10</strain>
    </source>
</reference>
<protein>
    <submittedName>
        <fullName evidence="1">Uncharacterized protein</fullName>
    </submittedName>
</protein>
<organism evidence="1">
    <name type="scientific">Siphoviridae sp. ctqPo10</name>
    <dbReference type="NCBI Taxonomy" id="2827948"/>
    <lineage>
        <taxon>Viruses</taxon>
        <taxon>Duplodnaviria</taxon>
        <taxon>Heunggongvirae</taxon>
        <taxon>Uroviricota</taxon>
        <taxon>Caudoviricetes</taxon>
    </lineage>
</organism>
<accession>A0A8S5SUZ5</accession>